<dbReference type="PANTHER" id="PTHR12316:SF20">
    <property type="entry name" value="NINJURIN-A"/>
    <property type="match status" value="1"/>
</dbReference>
<evidence type="ECO:0000256" key="7">
    <source>
        <dbReference type="SAM" id="Phobius"/>
    </source>
</evidence>
<dbReference type="Pfam" id="PF04923">
    <property type="entry name" value="Ninjurin"/>
    <property type="match status" value="1"/>
</dbReference>
<comment type="similarity">
    <text evidence="2">Belongs to the ninjurin family.</text>
</comment>
<proteinExistence type="inferred from homology"/>
<keyword evidence="5 7" id="KW-1133">Transmembrane helix</keyword>
<keyword evidence="9" id="KW-1185">Reference proteome</keyword>
<keyword evidence="3 7" id="KW-0812">Transmembrane</keyword>
<dbReference type="EMBL" id="JADBJN010000002">
    <property type="protein sequence ID" value="KAG5678185.1"/>
    <property type="molecule type" value="Genomic_DNA"/>
</dbReference>
<evidence type="ECO:0000256" key="1">
    <source>
        <dbReference type="ARBA" id="ARBA00004141"/>
    </source>
</evidence>
<dbReference type="Proteomes" id="UP001107558">
    <property type="component" value="Chromosome 2"/>
</dbReference>
<keyword evidence="6 7" id="KW-0472">Membrane</keyword>
<dbReference type="InterPro" id="IPR007007">
    <property type="entry name" value="Ninjurin"/>
</dbReference>
<feature type="transmembrane region" description="Helical" evidence="7">
    <location>
        <begin position="233"/>
        <end position="251"/>
    </location>
</feature>
<evidence type="ECO:0000256" key="5">
    <source>
        <dbReference type="ARBA" id="ARBA00022989"/>
    </source>
</evidence>
<keyword evidence="4" id="KW-0130">Cell adhesion</keyword>
<accession>A0A9J6C7Z2</accession>
<dbReference type="OrthoDB" id="6114058at2759"/>
<gene>
    <name evidence="8" type="ORF">PVAND_007878</name>
</gene>
<evidence type="ECO:0000313" key="8">
    <source>
        <dbReference type="EMBL" id="KAG5678185.1"/>
    </source>
</evidence>
<comment type="subcellular location">
    <subcellularLocation>
        <location evidence="1">Membrane</location>
        <topology evidence="1">Multi-pass membrane protein</topology>
    </subcellularLocation>
</comment>
<organism evidence="8 9">
    <name type="scientific">Polypedilum vanderplanki</name>
    <name type="common">Sleeping chironomid midge</name>
    <dbReference type="NCBI Taxonomy" id="319348"/>
    <lineage>
        <taxon>Eukaryota</taxon>
        <taxon>Metazoa</taxon>
        <taxon>Ecdysozoa</taxon>
        <taxon>Arthropoda</taxon>
        <taxon>Hexapoda</taxon>
        <taxon>Insecta</taxon>
        <taxon>Pterygota</taxon>
        <taxon>Neoptera</taxon>
        <taxon>Endopterygota</taxon>
        <taxon>Diptera</taxon>
        <taxon>Nematocera</taxon>
        <taxon>Chironomoidea</taxon>
        <taxon>Chironomidae</taxon>
        <taxon>Chironominae</taxon>
        <taxon>Polypedilum</taxon>
        <taxon>Polypedilum</taxon>
    </lineage>
</organism>
<dbReference type="GO" id="GO:0007155">
    <property type="term" value="P:cell adhesion"/>
    <property type="evidence" value="ECO:0007669"/>
    <property type="project" value="UniProtKB-KW"/>
</dbReference>
<dbReference type="GO" id="GO:0042246">
    <property type="term" value="P:tissue regeneration"/>
    <property type="evidence" value="ECO:0007669"/>
    <property type="project" value="InterPro"/>
</dbReference>
<evidence type="ECO:0008006" key="10">
    <source>
        <dbReference type="Google" id="ProtNLM"/>
    </source>
</evidence>
<protein>
    <recommendedName>
        <fullName evidence="10">Ninjurin-1</fullName>
    </recommendedName>
</protein>
<evidence type="ECO:0000256" key="4">
    <source>
        <dbReference type="ARBA" id="ARBA00022889"/>
    </source>
</evidence>
<feature type="transmembrane region" description="Helical" evidence="7">
    <location>
        <begin position="188"/>
        <end position="212"/>
    </location>
</feature>
<evidence type="ECO:0000256" key="6">
    <source>
        <dbReference type="ARBA" id="ARBA00023136"/>
    </source>
</evidence>
<evidence type="ECO:0000256" key="3">
    <source>
        <dbReference type="ARBA" id="ARBA00022692"/>
    </source>
</evidence>
<evidence type="ECO:0000313" key="9">
    <source>
        <dbReference type="Proteomes" id="UP001107558"/>
    </source>
</evidence>
<dbReference type="GO" id="GO:0016020">
    <property type="term" value="C:membrane"/>
    <property type="evidence" value="ECO:0007669"/>
    <property type="project" value="UniProtKB-SubCell"/>
</dbReference>
<comment type="caution">
    <text evidence="8">The sequence shown here is derived from an EMBL/GenBank/DDBJ whole genome shotgun (WGS) entry which is preliminary data.</text>
</comment>
<sequence>MDSSKKMQTKIIDFASDKLVTALHKIDKKDVQKVMTNISEKLQSKNQQTTSTKVNGDCVTSSDEYCAMLKNEFIFSQFDPSKSKKKLDIDEKDAIVKIDKTDGAITVKEENCEKIDMHDQECANIHYESSVESTTTTHRPELNKQFSNDVQSFVQKKNIAQGMMDLALLSSNCNQLRYVLDMNGLHPYYFTSLILIGTSLVLQVIVGLGLLYTNSYNLRQRSEMRSASKFSSLSIVGVFLITIINVLIGTFNGTNFSAVASPQVKPENEPTSLATSAEPVMVQLHDEAI</sequence>
<reference evidence="8" key="1">
    <citation type="submission" date="2021-03" db="EMBL/GenBank/DDBJ databases">
        <title>Chromosome level genome of the anhydrobiotic midge Polypedilum vanderplanki.</title>
        <authorList>
            <person name="Yoshida Y."/>
            <person name="Kikawada T."/>
            <person name="Gusev O."/>
        </authorList>
    </citation>
    <scope>NUCLEOTIDE SEQUENCE</scope>
    <source>
        <strain evidence="8">NIAS01</strain>
        <tissue evidence="8">Whole body or cell culture</tissue>
    </source>
</reference>
<dbReference type="AlphaFoldDB" id="A0A9J6C7Z2"/>
<dbReference type="PANTHER" id="PTHR12316">
    <property type="entry name" value="NINJURIN-RELATED"/>
    <property type="match status" value="1"/>
</dbReference>
<evidence type="ECO:0000256" key="2">
    <source>
        <dbReference type="ARBA" id="ARBA00008141"/>
    </source>
</evidence>
<name>A0A9J6C7Z2_POLVA</name>